<dbReference type="Proteomes" id="UP001160148">
    <property type="component" value="Unassembled WGS sequence"/>
</dbReference>
<sequence length="97" mass="10520">MSTTPETANCVPPSATSSPAVDDGVENPADRTMELCSDSGQLCVETAGHICDHNEPGAGDHEHGDGRRSKPVRSRSFWERSMKFVRRLLCCTSSPEE</sequence>
<accession>A0AAV0W9B9</accession>
<proteinExistence type="predicted"/>
<name>A0AAV0W9B9_9HEMI</name>
<protein>
    <submittedName>
        <fullName evidence="2">Uncharacterized protein</fullName>
    </submittedName>
</protein>
<gene>
    <name evidence="2" type="ORF">MEUPH1_LOCUS8536</name>
</gene>
<keyword evidence="3" id="KW-1185">Reference proteome</keyword>
<dbReference type="EMBL" id="CARXXK010000001">
    <property type="protein sequence ID" value="CAI6352273.1"/>
    <property type="molecule type" value="Genomic_DNA"/>
</dbReference>
<evidence type="ECO:0000256" key="1">
    <source>
        <dbReference type="SAM" id="MobiDB-lite"/>
    </source>
</evidence>
<evidence type="ECO:0000313" key="3">
    <source>
        <dbReference type="Proteomes" id="UP001160148"/>
    </source>
</evidence>
<dbReference type="AlphaFoldDB" id="A0AAV0W9B9"/>
<feature type="region of interest" description="Disordered" evidence="1">
    <location>
        <begin position="1"/>
        <end position="31"/>
    </location>
</feature>
<comment type="caution">
    <text evidence="2">The sequence shown here is derived from an EMBL/GenBank/DDBJ whole genome shotgun (WGS) entry which is preliminary data.</text>
</comment>
<evidence type="ECO:0000313" key="2">
    <source>
        <dbReference type="EMBL" id="CAI6352273.1"/>
    </source>
</evidence>
<organism evidence="2 3">
    <name type="scientific">Macrosiphum euphorbiae</name>
    <name type="common">potato aphid</name>
    <dbReference type="NCBI Taxonomy" id="13131"/>
    <lineage>
        <taxon>Eukaryota</taxon>
        <taxon>Metazoa</taxon>
        <taxon>Ecdysozoa</taxon>
        <taxon>Arthropoda</taxon>
        <taxon>Hexapoda</taxon>
        <taxon>Insecta</taxon>
        <taxon>Pterygota</taxon>
        <taxon>Neoptera</taxon>
        <taxon>Paraneoptera</taxon>
        <taxon>Hemiptera</taxon>
        <taxon>Sternorrhyncha</taxon>
        <taxon>Aphidomorpha</taxon>
        <taxon>Aphidoidea</taxon>
        <taxon>Aphididae</taxon>
        <taxon>Macrosiphini</taxon>
        <taxon>Macrosiphum</taxon>
    </lineage>
</organism>
<feature type="region of interest" description="Disordered" evidence="1">
    <location>
        <begin position="52"/>
        <end position="75"/>
    </location>
</feature>
<feature type="compositionally biased region" description="Basic and acidic residues" evidence="1">
    <location>
        <begin position="52"/>
        <end position="68"/>
    </location>
</feature>
<reference evidence="2 3" key="1">
    <citation type="submission" date="2023-01" db="EMBL/GenBank/DDBJ databases">
        <authorList>
            <person name="Whitehead M."/>
        </authorList>
    </citation>
    <scope>NUCLEOTIDE SEQUENCE [LARGE SCALE GENOMIC DNA]</scope>
</reference>